<accession>A0A1R2CZ20</accession>
<reference evidence="1 2" key="1">
    <citation type="submission" date="2016-11" db="EMBL/GenBank/DDBJ databases">
        <title>The macronuclear genome of Stentor coeruleus: a giant cell with tiny introns.</title>
        <authorList>
            <person name="Slabodnick M."/>
            <person name="Ruby J.G."/>
            <person name="Reiff S.B."/>
            <person name="Swart E.C."/>
            <person name="Gosai S."/>
            <person name="Prabakaran S."/>
            <person name="Witkowska E."/>
            <person name="Larue G.E."/>
            <person name="Fisher S."/>
            <person name="Freeman R.M."/>
            <person name="Gunawardena J."/>
            <person name="Chu W."/>
            <person name="Stover N.A."/>
            <person name="Gregory B.D."/>
            <person name="Nowacki M."/>
            <person name="Derisi J."/>
            <person name="Roy S.W."/>
            <person name="Marshall W.F."/>
            <person name="Sood P."/>
        </authorList>
    </citation>
    <scope>NUCLEOTIDE SEQUENCE [LARGE SCALE GENOMIC DNA]</scope>
    <source>
        <strain evidence="1">WM001</strain>
    </source>
</reference>
<keyword evidence="2" id="KW-1185">Reference proteome</keyword>
<protein>
    <submittedName>
        <fullName evidence="1">Uncharacterized protein</fullName>
    </submittedName>
</protein>
<name>A0A1R2CZ20_9CILI</name>
<dbReference type="EMBL" id="MPUH01000029">
    <property type="protein sequence ID" value="OMJ94249.1"/>
    <property type="molecule type" value="Genomic_DNA"/>
</dbReference>
<dbReference type="SUPFAM" id="SSF48371">
    <property type="entry name" value="ARM repeat"/>
    <property type="match status" value="1"/>
</dbReference>
<dbReference type="InterPro" id="IPR016024">
    <property type="entry name" value="ARM-type_fold"/>
</dbReference>
<comment type="caution">
    <text evidence="1">The sequence shown here is derived from an EMBL/GenBank/DDBJ whole genome shotgun (WGS) entry which is preliminary data.</text>
</comment>
<dbReference type="Proteomes" id="UP000187209">
    <property type="component" value="Unassembled WGS sequence"/>
</dbReference>
<sequence>MLITNLATEPSRRKTIAAEIRESVTNIITGKIIDKAYLSGEVLSKAFTALIAIAKDYATLDYLLSNESFRNECKDYVSKYDELIPKIVWIFELMSDKSSSFRKQFGPLYIPLILKKLTENLSLEIIKSLLTLLKALLGSAENVDIAGSNGAVLVLKQLSSNSDVRNEAPLAKLISSINKNELGKFNIKKK</sequence>
<organism evidence="1 2">
    <name type="scientific">Stentor coeruleus</name>
    <dbReference type="NCBI Taxonomy" id="5963"/>
    <lineage>
        <taxon>Eukaryota</taxon>
        <taxon>Sar</taxon>
        <taxon>Alveolata</taxon>
        <taxon>Ciliophora</taxon>
        <taxon>Postciliodesmatophora</taxon>
        <taxon>Heterotrichea</taxon>
        <taxon>Heterotrichida</taxon>
        <taxon>Stentoridae</taxon>
        <taxon>Stentor</taxon>
    </lineage>
</organism>
<evidence type="ECO:0000313" key="1">
    <source>
        <dbReference type="EMBL" id="OMJ94249.1"/>
    </source>
</evidence>
<proteinExistence type="predicted"/>
<dbReference type="AlphaFoldDB" id="A0A1R2CZ20"/>
<evidence type="ECO:0000313" key="2">
    <source>
        <dbReference type="Proteomes" id="UP000187209"/>
    </source>
</evidence>
<gene>
    <name evidence="1" type="ORF">SteCoe_2585</name>
</gene>